<dbReference type="PROSITE" id="PS51257">
    <property type="entry name" value="PROKAR_LIPOPROTEIN"/>
    <property type="match status" value="1"/>
</dbReference>
<dbReference type="Proteomes" id="UP000192923">
    <property type="component" value="Unassembled WGS sequence"/>
</dbReference>
<sequence length="292" mass="31493">MRPLSLFSALALAALSGGCARLNRDVVRFEHPAACPKETTASLAARQTQLGPHSATSALECALEALRDTQDPALLRTSLGSRLCLHLAERETDPERQVKLASEGVRFSDKALALGGENKGAVHYYLAANLGLAVRHDVALAAQNLARLEREMKRAVELSPELDDGGPLRLLGMLYLKAPPWPAGIGDGDKALDLLKRARDQYPGHPLNHLFYAQALWEVEGDGIAEQVQKELALGLKLLGEGDWGYNKEPWKKEFTEVCKEVGVVGLATSATTLSVNAASMRDPFPDTVSAP</sequence>
<accession>A0A1Y6CTX7</accession>
<dbReference type="Gene3D" id="1.25.40.10">
    <property type="entry name" value="Tetratricopeptide repeat domain"/>
    <property type="match status" value="1"/>
</dbReference>
<dbReference type="RefSeq" id="WP_176225106.1">
    <property type="nucleotide sequence ID" value="NZ_FXAM01000001.1"/>
</dbReference>
<evidence type="ECO:0000313" key="2">
    <source>
        <dbReference type="Proteomes" id="UP000192923"/>
    </source>
</evidence>
<dbReference type="EMBL" id="FXAM01000001">
    <property type="protein sequence ID" value="SMF93881.1"/>
    <property type="molecule type" value="Genomic_DNA"/>
</dbReference>
<name>A0A1Y6CTX7_9GAMM</name>
<dbReference type="AlphaFoldDB" id="A0A1Y6CTX7"/>
<dbReference type="InterPro" id="IPR054675">
    <property type="entry name" value="BstC"/>
</dbReference>
<organism evidence="1 2">
    <name type="scientific">Methylomagnum ishizawai</name>
    <dbReference type="NCBI Taxonomy" id="1760988"/>
    <lineage>
        <taxon>Bacteria</taxon>
        <taxon>Pseudomonadati</taxon>
        <taxon>Pseudomonadota</taxon>
        <taxon>Gammaproteobacteria</taxon>
        <taxon>Methylococcales</taxon>
        <taxon>Methylococcaceae</taxon>
        <taxon>Methylomagnum</taxon>
    </lineage>
</organism>
<gene>
    <name evidence="1" type="ORF">SAMN02949497_1175</name>
</gene>
<dbReference type="InterPro" id="IPR011990">
    <property type="entry name" value="TPR-like_helical_dom_sf"/>
</dbReference>
<reference evidence="1 2" key="1">
    <citation type="submission" date="2016-12" db="EMBL/GenBank/DDBJ databases">
        <authorList>
            <person name="Song W.-J."/>
            <person name="Kurnit D.M."/>
        </authorList>
    </citation>
    <scope>NUCLEOTIDE SEQUENCE [LARGE SCALE GENOMIC DNA]</scope>
    <source>
        <strain evidence="1 2">175</strain>
    </source>
</reference>
<keyword evidence="2" id="KW-1185">Reference proteome</keyword>
<protein>
    <recommendedName>
        <fullName evidence="3">Tetratricopeptide repeat-containing protein</fullName>
    </recommendedName>
</protein>
<evidence type="ECO:0000313" key="1">
    <source>
        <dbReference type="EMBL" id="SMF93881.1"/>
    </source>
</evidence>
<proteinExistence type="predicted"/>
<dbReference type="STRING" id="1760988.SAMN02949497_1175"/>
<evidence type="ECO:0008006" key="3">
    <source>
        <dbReference type="Google" id="ProtNLM"/>
    </source>
</evidence>
<dbReference type="NCBIfam" id="NF045602">
    <property type="entry name" value="BstC"/>
    <property type="match status" value="1"/>
</dbReference>